<dbReference type="OrthoDB" id="187139at2759"/>
<feature type="region of interest" description="Disordered" evidence="14">
    <location>
        <begin position="444"/>
        <end position="466"/>
    </location>
</feature>
<dbReference type="GO" id="GO:0071555">
    <property type="term" value="P:cell wall organization"/>
    <property type="evidence" value="ECO:0007669"/>
    <property type="project" value="UniProtKB-KW"/>
</dbReference>
<sequence length="466" mass="50512">MEKILGLFTLLIIPLLIINVSCSGEESSSPQSINLWFDGYAEEEQEYGGELQDEMDSFLMLKSEKGARIPVNVDSFGAVGDGLADDTQAFQNAWDVACSLKDAVFLVPENRRYKVNATKFVGPCERNLIIQVSGIIVAPEEPDDWNPKYSKIWLSFSKLNGVKIQGGGIIDGSGSKWWATSCKINKKNPCKGAPTAVTIDSSSGIRVKDLTIQFAQQMHFTISRSEAIRISGVHINAPSDSPNTDGIHITDSTNVAIQNCHIGTGDDCISIVNASKNIKMKSIQCGPGHGISIGSLGKDNSTGIVTGVVLDMAKLTGTKNGVRIKTWQGGSGYVKAVRFENVEMIDVENPIIIDQFYCDSPTTCMNHTSAVKISQVIYRNIRGTSRSPNAMKFACSDTVPCSNIVLNNINLERENGIAETFCNCAIGFDYGVVLPKADCLKSSSCGGTQEDNQKQKHDPIPTHTEL</sequence>
<keyword evidence="5" id="KW-0964">Secreted</keyword>
<evidence type="ECO:0000256" key="12">
    <source>
        <dbReference type="PROSITE-ProRule" id="PRU10052"/>
    </source>
</evidence>
<keyword evidence="17" id="KW-1185">Reference proteome</keyword>
<feature type="signal peptide" evidence="15">
    <location>
        <begin position="1"/>
        <end position="24"/>
    </location>
</feature>
<evidence type="ECO:0000256" key="6">
    <source>
        <dbReference type="ARBA" id="ARBA00022729"/>
    </source>
</evidence>
<comment type="similarity">
    <text evidence="2 13">Belongs to the glycosyl hydrolase 28 family.</text>
</comment>
<dbReference type="GO" id="GO:0005975">
    <property type="term" value="P:carbohydrate metabolic process"/>
    <property type="evidence" value="ECO:0007669"/>
    <property type="project" value="InterPro"/>
</dbReference>
<keyword evidence="10" id="KW-0961">Cell wall biogenesis/degradation</keyword>
<comment type="catalytic activity">
    <reaction evidence="11">
        <text>(1,4-alpha-D-galacturonosyl)n+m + H2O = (1,4-alpha-D-galacturonosyl)n + (1,4-alpha-D-galacturonosyl)m.</text>
        <dbReference type="EC" id="3.2.1.15"/>
    </reaction>
</comment>
<dbReference type="PANTHER" id="PTHR31375">
    <property type="match status" value="1"/>
</dbReference>
<dbReference type="EMBL" id="JACMSC010000009">
    <property type="protein sequence ID" value="KAG6507925.1"/>
    <property type="molecule type" value="Genomic_DNA"/>
</dbReference>
<protein>
    <recommendedName>
        <fullName evidence="3">endo-polygalacturonase</fullName>
        <ecNumber evidence="3">3.2.1.15</ecNumber>
    </recommendedName>
</protein>
<keyword evidence="9 13" id="KW-0326">Glycosidase</keyword>
<dbReference type="PROSITE" id="PS00502">
    <property type="entry name" value="POLYGALACTURONASE"/>
    <property type="match status" value="1"/>
</dbReference>
<evidence type="ECO:0000313" key="17">
    <source>
        <dbReference type="Proteomes" id="UP000734854"/>
    </source>
</evidence>
<keyword evidence="4" id="KW-0134">Cell wall</keyword>
<comment type="caution">
    <text evidence="16">The sequence shown here is derived from an EMBL/GenBank/DDBJ whole genome shotgun (WGS) entry which is preliminary data.</text>
</comment>
<feature type="chain" id="PRO_5035238081" description="endo-polygalacturonase" evidence="15">
    <location>
        <begin position="25"/>
        <end position="466"/>
    </location>
</feature>
<evidence type="ECO:0000256" key="11">
    <source>
        <dbReference type="ARBA" id="ARBA00034074"/>
    </source>
</evidence>
<dbReference type="Pfam" id="PF00295">
    <property type="entry name" value="Glyco_hydro_28"/>
    <property type="match status" value="1"/>
</dbReference>
<feature type="active site" evidence="12">
    <location>
        <position position="289"/>
    </location>
</feature>
<organism evidence="16 17">
    <name type="scientific">Zingiber officinale</name>
    <name type="common">Ginger</name>
    <name type="synonym">Amomum zingiber</name>
    <dbReference type="NCBI Taxonomy" id="94328"/>
    <lineage>
        <taxon>Eukaryota</taxon>
        <taxon>Viridiplantae</taxon>
        <taxon>Streptophyta</taxon>
        <taxon>Embryophyta</taxon>
        <taxon>Tracheophyta</taxon>
        <taxon>Spermatophyta</taxon>
        <taxon>Magnoliopsida</taxon>
        <taxon>Liliopsida</taxon>
        <taxon>Zingiberales</taxon>
        <taxon>Zingiberaceae</taxon>
        <taxon>Zingiber</taxon>
    </lineage>
</organism>
<evidence type="ECO:0000256" key="4">
    <source>
        <dbReference type="ARBA" id="ARBA00022512"/>
    </source>
</evidence>
<comment type="subcellular location">
    <subcellularLocation>
        <location evidence="1">Secreted</location>
        <location evidence="1">Cell wall</location>
    </subcellularLocation>
</comment>
<evidence type="ECO:0000256" key="9">
    <source>
        <dbReference type="ARBA" id="ARBA00023295"/>
    </source>
</evidence>
<keyword evidence="6 15" id="KW-0732">Signal</keyword>
<keyword evidence="7" id="KW-0677">Repeat</keyword>
<dbReference type="FunFam" id="2.160.20.10:FF:000032">
    <property type="entry name" value="Pectin lyase-like superfamily protein"/>
    <property type="match status" value="1"/>
</dbReference>
<evidence type="ECO:0000256" key="2">
    <source>
        <dbReference type="ARBA" id="ARBA00008834"/>
    </source>
</evidence>
<evidence type="ECO:0000256" key="7">
    <source>
        <dbReference type="ARBA" id="ARBA00022737"/>
    </source>
</evidence>
<evidence type="ECO:0000256" key="3">
    <source>
        <dbReference type="ARBA" id="ARBA00012736"/>
    </source>
</evidence>
<evidence type="ECO:0000256" key="13">
    <source>
        <dbReference type="RuleBase" id="RU361169"/>
    </source>
</evidence>
<reference evidence="16 17" key="1">
    <citation type="submission" date="2020-08" db="EMBL/GenBank/DDBJ databases">
        <title>Plant Genome Project.</title>
        <authorList>
            <person name="Zhang R.-G."/>
        </authorList>
    </citation>
    <scope>NUCLEOTIDE SEQUENCE [LARGE SCALE GENOMIC DNA]</scope>
    <source>
        <tissue evidence="16">Rhizome</tissue>
    </source>
</reference>
<feature type="compositionally biased region" description="Basic and acidic residues" evidence="14">
    <location>
        <begin position="451"/>
        <end position="466"/>
    </location>
</feature>
<evidence type="ECO:0000256" key="10">
    <source>
        <dbReference type="ARBA" id="ARBA00023316"/>
    </source>
</evidence>
<evidence type="ECO:0000313" key="16">
    <source>
        <dbReference type="EMBL" id="KAG6507925.1"/>
    </source>
</evidence>
<keyword evidence="8 13" id="KW-0378">Hydrolase</keyword>
<dbReference type="AlphaFoldDB" id="A0A8J5GNX8"/>
<dbReference type="EC" id="3.2.1.15" evidence="3"/>
<evidence type="ECO:0000256" key="8">
    <source>
        <dbReference type="ARBA" id="ARBA00022801"/>
    </source>
</evidence>
<name>A0A8J5GNX8_ZINOF</name>
<evidence type="ECO:0000256" key="14">
    <source>
        <dbReference type="SAM" id="MobiDB-lite"/>
    </source>
</evidence>
<accession>A0A8J5GNX8</accession>
<proteinExistence type="inferred from homology"/>
<dbReference type="GO" id="GO:0004650">
    <property type="term" value="F:polygalacturonase activity"/>
    <property type="evidence" value="ECO:0007669"/>
    <property type="project" value="UniProtKB-EC"/>
</dbReference>
<evidence type="ECO:0000256" key="5">
    <source>
        <dbReference type="ARBA" id="ARBA00022525"/>
    </source>
</evidence>
<evidence type="ECO:0000256" key="15">
    <source>
        <dbReference type="SAM" id="SignalP"/>
    </source>
</evidence>
<dbReference type="InterPro" id="IPR000743">
    <property type="entry name" value="Glyco_hydro_28"/>
</dbReference>
<gene>
    <name evidence="16" type="ORF">ZIOFF_033279</name>
</gene>
<evidence type="ECO:0000256" key="1">
    <source>
        <dbReference type="ARBA" id="ARBA00004191"/>
    </source>
</evidence>
<dbReference type="Proteomes" id="UP000734854">
    <property type="component" value="Unassembled WGS sequence"/>
</dbReference>